<evidence type="ECO:0000313" key="2">
    <source>
        <dbReference type="Proteomes" id="UP000663866"/>
    </source>
</evidence>
<dbReference type="Proteomes" id="UP000663866">
    <property type="component" value="Unassembled WGS sequence"/>
</dbReference>
<sequence length="41" mass="4963">TALLTIQVVDDESYNMLFFQYLRLIIQFIHRFLSSQIDVDR</sequence>
<feature type="non-terminal residue" evidence="1">
    <location>
        <position position="1"/>
    </location>
</feature>
<evidence type="ECO:0000313" key="1">
    <source>
        <dbReference type="EMBL" id="CAF4032526.1"/>
    </source>
</evidence>
<name>A0A819QQA7_9BILA</name>
<keyword evidence="2" id="KW-1185">Reference proteome</keyword>
<dbReference type="AlphaFoldDB" id="A0A819QQA7"/>
<reference evidence="1" key="1">
    <citation type="submission" date="2021-02" db="EMBL/GenBank/DDBJ databases">
        <authorList>
            <person name="Nowell W R."/>
        </authorList>
    </citation>
    <scope>NUCLEOTIDE SEQUENCE</scope>
</reference>
<gene>
    <name evidence="1" type="ORF">OVN521_LOCUS16884</name>
</gene>
<protein>
    <submittedName>
        <fullName evidence="1">Uncharacterized protein</fullName>
    </submittedName>
</protein>
<organism evidence="1 2">
    <name type="scientific">Rotaria magnacalcarata</name>
    <dbReference type="NCBI Taxonomy" id="392030"/>
    <lineage>
        <taxon>Eukaryota</taxon>
        <taxon>Metazoa</taxon>
        <taxon>Spiralia</taxon>
        <taxon>Gnathifera</taxon>
        <taxon>Rotifera</taxon>
        <taxon>Eurotatoria</taxon>
        <taxon>Bdelloidea</taxon>
        <taxon>Philodinida</taxon>
        <taxon>Philodinidae</taxon>
        <taxon>Rotaria</taxon>
    </lineage>
</organism>
<dbReference type="EMBL" id="CAJOBG010002864">
    <property type="protein sequence ID" value="CAF4032526.1"/>
    <property type="molecule type" value="Genomic_DNA"/>
</dbReference>
<accession>A0A819QQA7</accession>
<comment type="caution">
    <text evidence="1">The sequence shown here is derived from an EMBL/GenBank/DDBJ whole genome shotgun (WGS) entry which is preliminary data.</text>
</comment>
<proteinExistence type="predicted"/>